<evidence type="ECO:0000313" key="2">
    <source>
        <dbReference type="EMBL" id="QNP67955.1"/>
    </source>
</evidence>
<evidence type="ECO:0000256" key="1">
    <source>
        <dbReference type="SAM" id="MobiDB-lite"/>
    </source>
</evidence>
<gene>
    <name evidence="2" type="ORF">IAG43_33865</name>
</gene>
<protein>
    <submittedName>
        <fullName evidence="2">Uncharacterized protein</fullName>
    </submittedName>
</protein>
<dbReference type="KEGG" id="sgj:IAG43_33865"/>
<dbReference type="EMBL" id="CP060827">
    <property type="protein sequence ID" value="QNP67955.1"/>
    <property type="molecule type" value="Genomic_DNA"/>
</dbReference>
<keyword evidence="2" id="KW-0614">Plasmid</keyword>
<sequence>MIRAGRQHLVRTLADLAAQQGVRLQSYLNSGPHKQAGFPAPITEGRTRLYDGEQVDAYLAGRPVPALPDVDDDQDLLDRREAAAAWGVSPRTWDSYKRNPQLEAHRVEIGGVEHWPRGIVRDVNAARPGKSAATGRPKDTGDQVPRDLILERTAPLLNADPAVSAAAVTDTLGIHTHTAQNALTALRADRMATVMERDHVTAEQAANALGYPTSQTRRATVRAATVLRGRAAAPYLADIAQALHAQGWTSTPEPPAVQHSGEVCVAALVLDEPTAPAPALVWDERHGWRTAVSRRHPIGPGGAWPLPGDGIRHLATGTTPTSADLITALAT</sequence>
<proteinExistence type="predicted"/>
<accession>A0A7H0I589</accession>
<reference evidence="2 3" key="1">
    <citation type="submission" date="2020-08" db="EMBL/GenBank/DDBJ databases">
        <title>A novel species.</title>
        <authorList>
            <person name="Gao J."/>
        </authorList>
    </citation>
    <scope>NUCLEOTIDE SEQUENCE [LARGE SCALE GENOMIC DNA]</scope>
    <source>
        <strain evidence="2 3">CRPJ-33</strain>
        <plasmid evidence="2 3">unnamed3</plasmid>
    </source>
</reference>
<geneLocation type="plasmid" evidence="2 3">
    <name>unnamed3</name>
</geneLocation>
<feature type="region of interest" description="Disordered" evidence="1">
    <location>
        <begin position="124"/>
        <end position="143"/>
    </location>
</feature>
<evidence type="ECO:0000313" key="3">
    <source>
        <dbReference type="Proteomes" id="UP000516230"/>
    </source>
</evidence>
<name>A0A7H0I589_9ACTN</name>
<dbReference type="AlphaFoldDB" id="A0A7H0I589"/>
<dbReference type="RefSeq" id="WP_187744998.1">
    <property type="nucleotide sequence ID" value="NZ_CP060827.1"/>
</dbReference>
<organism evidence="2 3">
    <name type="scientific">Streptomyces genisteinicus</name>
    <dbReference type="NCBI Taxonomy" id="2768068"/>
    <lineage>
        <taxon>Bacteria</taxon>
        <taxon>Bacillati</taxon>
        <taxon>Actinomycetota</taxon>
        <taxon>Actinomycetes</taxon>
        <taxon>Kitasatosporales</taxon>
        <taxon>Streptomycetaceae</taxon>
        <taxon>Streptomyces</taxon>
    </lineage>
</organism>
<keyword evidence="3" id="KW-1185">Reference proteome</keyword>
<dbReference type="Proteomes" id="UP000516230">
    <property type="component" value="Plasmid unnamed3"/>
</dbReference>